<keyword evidence="2" id="KW-0812">Transmembrane</keyword>
<protein>
    <recommendedName>
        <fullName evidence="3">Acyltransferase 3 domain-containing protein</fullName>
    </recommendedName>
</protein>
<dbReference type="EMBL" id="HBIW01021504">
    <property type="protein sequence ID" value="CAE0703077.1"/>
    <property type="molecule type" value="Transcribed_RNA"/>
</dbReference>
<dbReference type="OrthoDB" id="189994at2759"/>
<dbReference type="InterPro" id="IPR002656">
    <property type="entry name" value="Acyl_transf_3_dom"/>
</dbReference>
<name>A0A7S4EC97_9STRA</name>
<dbReference type="GO" id="GO:0016747">
    <property type="term" value="F:acyltransferase activity, transferring groups other than amino-acyl groups"/>
    <property type="evidence" value="ECO:0007669"/>
    <property type="project" value="InterPro"/>
</dbReference>
<evidence type="ECO:0000256" key="2">
    <source>
        <dbReference type="SAM" id="Phobius"/>
    </source>
</evidence>
<keyword evidence="2" id="KW-1133">Transmembrane helix</keyword>
<keyword evidence="6" id="KW-1185">Reference proteome</keyword>
<feature type="transmembrane region" description="Helical" evidence="2">
    <location>
        <begin position="285"/>
        <end position="304"/>
    </location>
</feature>
<evidence type="ECO:0000313" key="4">
    <source>
        <dbReference type="EMBL" id="CAE0703077.1"/>
    </source>
</evidence>
<feature type="transmembrane region" description="Helical" evidence="2">
    <location>
        <begin position="411"/>
        <end position="435"/>
    </location>
</feature>
<evidence type="ECO:0000256" key="1">
    <source>
        <dbReference type="SAM" id="MobiDB-lite"/>
    </source>
</evidence>
<dbReference type="Pfam" id="PF01757">
    <property type="entry name" value="Acyl_transf_3"/>
    <property type="match status" value="1"/>
</dbReference>
<evidence type="ECO:0000259" key="3">
    <source>
        <dbReference type="Pfam" id="PF01757"/>
    </source>
</evidence>
<dbReference type="AlphaFoldDB" id="A0A7S4EC97"/>
<dbReference type="Proteomes" id="UP000789595">
    <property type="component" value="Unassembled WGS sequence"/>
</dbReference>
<feature type="region of interest" description="Disordered" evidence="1">
    <location>
        <begin position="65"/>
        <end position="92"/>
    </location>
</feature>
<keyword evidence="2" id="KW-0472">Membrane</keyword>
<accession>A0A7S4EC97</accession>
<evidence type="ECO:0000313" key="6">
    <source>
        <dbReference type="Proteomes" id="UP000789595"/>
    </source>
</evidence>
<dbReference type="InterPro" id="IPR050623">
    <property type="entry name" value="Glucan_succinyl_AcylTrfase"/>
</dbReference>
<feature type="transmembrane region" description="Helical" evidence="2">
    <location>
        <begin position="376"/>
        <end position="399"/>
    </location>
</feature>
<proteinExistence type="predicted"/>
<dbReference type="PANTHER" id="PTHR36927">
    <property type="entry name" value="BLR4337 PROTEIN"/>
    <property type="match status" value="1"/>
</dbReference>
<evidence type="ECO:0000313" key="5">
    <source>
        <dbReference type="EMBL" id="CAH0365268.1"/>
    </source>
</evidence>
<dbReference type="PANTHER" id="PTHR36927:SF4">
    <property type="entry name" value="BLR5718 PROTEIN"/>
    <property type="match status" value="1"/>
</dbReference>
<sequence>MAAAWQTITAWACLLLAGVAVHLALGEVVLTVLLIVFTTVAFTGRKGPQQINDSHAEDVDIEVQHPDEDEPTTANPLNASEQTPKLRPLRSPSAELRRSAPAEAAPVAAARLPFLDNVKVFLTALVVLHHCACAFGACGEGTWYLIVKGGGGPRAFRFCVKTFVTLNQAYFMTLFFFVSAYFVPTSYAKGGWPTFQANKRRRLLVPALAVLLVASPLTTLVAGNLTYAPSPGVGWYLWWLLLFNVVYASFQSVNPPVDEALAEALTGADAAPTAARGPRLLLSTVFRIGAGLGICGLALLPFLVLTKGSFASMPVSIGSVTCDFLMFYLGLQAKKQGWLERPLAEQLDVHPLVLLTFVVVEAAGIAVASLDVDKFGLVVVMLAGMFCLDMSLLVLLTFQRWGNVETRVTRFLARGAFGVYLLHPLVVTAATRVYLKLAGDGVNYPVGFAFVAVVSLLVVWPLAYSLAQLPGLKTIL</sequence>
<reference evidence="5" key="2">
    <citation type="submission" date="2021-11" db="EMBL/GenBank/DDBJ databases">
        <authorList>
            <consortium name="Genoscope - CEA"/>
            <person name="William W."/>
        </authorList>
    </citation>
    <scope>NUCLEOTIDE SEQUENCE</scope>
</reference>
<feature type="transmembrane region" description="Helical" evidence="2">
    <location>
        <begin position="203"/>
        <end position="227"/>
    </location>
</feature>
<feature type="compositionally biased region" description="Polar residues" evidence="1">
    <location>
        <begin position="72"/>
        <end position="83"/>
    </location>
</feature>
<organism evidence="4">
    <name type="scientific">Pelagomonas calceolata</name>
    <dbReference type="NCBI Taxonomy" id="35677"/>
    <lineage>
        <taxon>Eukaryota</taxon>
        <taxon>Sar</taxon>
        <taxon>Stramenopiles</taxon>
        <taxon>Ochrophyta</taxon>
        <taxon>Pelagophyceae</taxon>
        <taxon>Pelagomonadales</taxon>
        <taxon>Pelagomonadaceae</taxon>
        <taxon>Pelagomonas</taxon>
    </lineage>
</organism>
<feature type="domain" description="Acyltransferase 3" evidence="3">
    <location>
        <begin position="113"/>
        <end position="463"/>
    </location>
</feature>
<feature type="transmembrane region" description="Helical" evidence="2">
    <location>
        <begin position="352"/>
        <end position="370"/>
    </location>
</feature>
<feature type="transmembrane region" description="Helical" evidence="2">
    <location>
        <begin position="447"/>
        <end position="467"/>
    </location>
</feature>
<dbReference type="EMBL" id="CAKKNE010000001">
    <property type="protein sequence ID" value="CAH0365268.1"/>
    <property type="molecule type" value="Genomic_DNA"/>
</dbReference>
<feature type="transmembrane region" description="Helical" evidence="2">
    <location>
        <begin position="310"/>
        <end position="331"/>
    </location>
</feature>
<feature type="transmembrane region" description="Helical" evidence="2">
    <location>
        <begin position="233"/>
        <end position="250"/>
    </location>
</feature>
<feature type="transmembrane region" description="Helical" evidence="2">
    <location>
        <begin position="163"/>
        <end position="183"/>
    </location>
</feature>
<reference evidence="4" key="1">
    <citation type="submission" date="2021-01" db="EMBL/GenBank/DDBJ databases">
        <authorList>
            <person name="Corre E."/>
            <person name="Pelletier E."/>
            <person name="Niang G."/>
            <person name="Scheremetjew M."/>
            <person name="Finn R."/>
            <person name="Kale V."/>
            <person name="Holt S."/>
            <person name="Cochrane G."/>
            <person name="Meng A."/>
            <person name="Brown T."/>
            <person name="Cohen L."/>
        </authorList>
    </citation>
    <scope>NUCLEOTIDE SEQUENCE</scope>
    <source>
        <strain evidence="4">CCMP1756</strain>
    </source>
</reference>
<gene>
    <name evidence="4" type="ORF">PCAL00307_LOCUS18524</name>
    <name evidence="5" type="ORF">PECAL_1P16990</name>
</gene>